<dbReference type="AlphaFoldDB" id="C5MH82"/>
<dbReference type="RefSeq" id="XP_002551138.1">
    <property type="nucleotide sequence ID" value="XM_002551092.1"/>
</dbReference>
<feature type="region of interest" description="Disordered" evidence="1">
    <location>
        <begin position="597"/>
        <end position="706"/>
    </location>
</feature>
<evidence type="ECO:0008006" key="4">
    <source>
        <dbReference type="Google" id="ProtNLM"/>
    </source>
</evidence>
<dbReference type="eggNOG" id="ENOG502RISH">
    <property type="taxonomic scope" value="Eukaryota"/>
</dbReference>
<dbReference type="GeneID" id="8300493"/>
<feature type="compositionally biased region" description="Basic and acidic residues" evidence="1">
    <location>
        <begin position="676"/>
        <end position="694"/>
    </location>
</feature>
<feature type="compositionally biased region" description="Polar residues" evidence="1">
    <location>
        <begin position="276"/>
        <end position="286"/>
    </location>
</feature>
<evidence type="ECO:0000313" key="3">
    <source>
        <dbReference type="Proteomes" id="UP000002037"/>
    </source>
</evidence>
<name>C5MH82_CANTT</name>
<feature type="compositionally biased region" description="Low complexity" evidence="1">
    <location>
        <begin position="52"/>
        <end position="61"/>
    </location>
</feature>
<evidence type="ECO:0000256" key="1">
    <source>
        <dbReference type="SAM" id="MobiDB-lite"/>
    </source>
</evidence>
<dbReference type="OrthoDB" id="843225at2759"/>
<feature type="compositionally biased region" description="Acidic residues" evidence="1">
    <location>
        <begin position="459"/>
        <end position="471"/>
    </location>
</feature>
<dbReference type="VEuPathDB" id="FungiDB:CTRG_05436"/>
<feature type="region of interest" description="Disordered" evidence="1">
    <location>
        <begin position="446"/>
        <end position="476"/>
    </location>
</feature>
<dbReference type="Proteomes" id="UP000002037">
    <property type="component" value="Unassembled WGS sequence"/>
</dbReference>
<accession>C5MH82</accession>
<dbReference type="STRING" id="294747.C5MH82"/>
<feature type="compositionally biased region" description="Basic residues" evidence="1">
    <location>
        <begin position="695"/>
        <end position="706"/>
    </location>
</feature>
<organism evidence="2 3">
    <name type="scientific">Candida tropicalis (strain ATCC MYA-3404 / T1)</name>
    <name type="common">Yeast</name>
    <dbReference type="NCBI Taxonomy" id="294747"/>
    <lineage>
        <taxon>Eukaryota</taxon>
        <taxon>Fungi</taxon>
        <taxon>Dikarya</taxon>
        <taxon>Ascomycota</taxon>
        <taxon>Saccharomycotina</taxon>
        <taxon>Pichiomycetes</taxon>
        <taxon>Debaryomycetaceae</taxon>
        <taxon>Candida/Lodderomyces clade</taxon>
        <taxon>Candida</taxon>
    </lineage>
</organism>
<feature type="compositionally biased region" description="Pro residues" evidence="1">
    <location>
        <begin position="618"/>
        <end position="632"/>
    </location>
</feature>
<protein>
    <recommendedName>
        <fullName evidence="4">UspA domain-containing protein</fullName>
    </recommendedName>
</protein>
<gene>
    <name evidence="2" type="ORF">CTRG_05436</name>
</gene>
<keyword evidence="3" id="KW-1185">Reference proteome</keyword>
<feature type="compositionally biased region" description="Polar residues" evidence="1">
    <location>
        <begin position="1"/>
        <end position="17"/>
    </location>
</feature>
<reference evidence="2 3" key="1">
    <citation type="journal article" date="2009" name="Nature">
        <title>Evolution of pathogenicity and sexual reproduction in eight Candida genomes.</title>
        <authorList>
            <person name="Butler G."/>
            <person name="Rasmussen M.D."/>
            <person name="Lin M.F."/>
            <person name="Santos M.A."/>
            <person name="Sakthikumar S."/>
            <person name="Munro C.A."/>
            <person name="Rheinbay E."/>
            <person name="Grabherr M."/>
            <person name="Forche A."/>
            <person name="Reedy J.L."/>
            <person name="Agrafioti I."/>
            <person name="Arnaud M.B."/>
            <person name="Bates S."/>
            <person name="Brown A.J."/>
            <person name="Brunke S."/>
            <person name="Costanzo M.C."/>
            <person name="Fitzpatrick D.A."/>
            <person name="de Groot P.W."/>
            <person name="Harris D."/>
            <person name="Hoyer L.L."/>
            <person name="Hube B."/>
            <person name="Klis F.M."/>
            <person name="Kodira C."/>
            <person name="Lennard N."/>
            <person name="Logue M.E."/>
            <person name="Martin R."/>
            <person name="Neiman A.M."/>
            <person name="Nikolaou E."/>
            <person name="Quail M.A."/>
            <person name="Quinn J."/>
            <person name="Santos M.C."/>
            <person name="Schmitzberger F.F."/>
            <person name="Sherlock G."/>
            <person name="Shah P."/>
            <person name="Silverstein K.A."/>
            <person name="Skrzypek M.S."/>
            <person name="Soll D."/>
            <person name="Staggs R."/>
            <person name="Stansfield I."/>
            <person name="Stumpf M.P."/>
            <person name="Sudbery P.E."/>
            <person name="Srikantha T."/>
            <person name="Zeng Q."/>
            <person name="Berman J."/>
            <person name="Berriman M."/>
            <person name="Heitman J."/>
            <person name="Gow N.A."/>
            <person name="Lorenz M.C."/>
            <person name="Birren B.W."/>
            <person name="Kellis M."/>
            <person name="Cuomo C.A."/>
        </authorList>
    </citation>
    <scope>NUCLEOTIDE SEQUENCE [LARGE SCALE GENOMIC DNA]</scope>
    <source>
        <strain evidence="3">ATCC MYA-3404 / T1</strain>
    </source>
</reference>
<sequence length="706" mass="79240">MSSSTDNNNQNVSSTFPTAHHMKSTPALSPSVSESNIPDKAGEQDSSVPSDSYTTTTGSSNEESEKHKQRQIDDLFAALKNKSSDQYKYIKFTPKTIKNTSDYKKVVSFDDIDIQYEDDGLPDPDDDVGWELYRMKNRGREGAIPGYGREEFFRSHSPMASRLSPSPVRNTLDLDSRLDMMHMENNLVQYPTTPITNKKGCTLRKRHKLFDTLSQNRLTLRPMFRTILVYISARIHTWVALDWILSKFIVNGDHVIIVAAVDPKLVQYLSTSKRGRSSAVSPSLSPQRIGALSPARGRVGATLSPSRSRVEETPFGRLVERSKPSNVVKIADNIMNYAMEVINPEIIAKLTVEIVEGGTKEVLKDMYRLYEPNLVCTGSKPNSKVAAPLRSWQSSKLTDRLVKNFPLPVIAVPAMNMYEFEENLESIINHGKELPKHKFSEMKEAIKVSDKEENKSDDDGSESESEEDEDEVRSINSGISQASYDSYYEVGNQFVEYKETIEKGLDKLKAAPMNQDYYANMAQFISDESLQFCSDIIDIQPSFTGHGANLARAITGSNSFGKASYKSMLDTSQNESQQNKMSFKDVKEQLRLNRIKTESETNSSSMPAPPSIDVLSPTPTPSPSPSPSPTPSREPSSLKFVNLEKPSADRKKSTQRISPLRKCLSHSDEAVNTPKLEPRKSHPGMLEHTRDDSKKKKSKKKKFWIF</sequence>
<feature type="region of interest" description="Disordered" evidence="1">
    <location>
        <begin position="276"/>
        <end position="306"/>
    </location>
</feature>
<dbReference type="InterPro" id="IPR014729">
    <property type="entry name" value="Rossmann-like_a/b/a_fold"/>
</dbReference>
<feature type="compositionally biased region" description="Basic and acidic residues" evidence="1">
    <location>
        <begin position="446"/>
        <end position="458"/>
    </location>
</feature>
<dbReference type="SUPFAM" id="SSF52402">
    <property type="entry name" value="Adenine nucleotide alpha hydrolases-like"/>
    <property type="match status" value="1"/>
</dbReference>
<dbReference type="Gene3D" id="3.40.50.620">
    <property type="entry name" value="HUPs"/>
    <property type="match status" value="1"/>
</dbReference>
<dbReference type="KEGG" id="ctp:CTRG_05436"/>
<feature type="compositionally biased region" description="Polar residues" evidence="1">
    <location>
        <begin position="26"/>
        <end position="36"/>
    </location>
</feature>
<feature type="region of interest" description="Disordered" evidence="1">
    <location>
        <begin position="1"/>
        <end position="69"/>
    </location>
</feature>
<dbReference type="EMBL" id="GG692402">
    <property type="protein sequence ID" value="EER30984.1"/>
    <property type="molecule type" value="Genomic_DNA"/>
</dbReference>
<proteinExistence type="predicted"/>
<dbReference type="HOGENOM" id="CLU_022727_0_0_1"/>
<evidence type="ECO:0000313" key="2">
    <source>
        <dbReference type="EMBL" id="EER30984.1"/>
    </source>
</evidence>